<dbReference type="Gene3D" id="3.30.70.1690">
    <property type="match status" value="1"/>
</dbReference>
<accession>A0A0Q9YL22</accession>
<dbReference type="InterPro" id="IPR029021">
    <property type="entry name" value="Prot-tyrosine_phosphatase-like"/>
</dbReference>
<dbReference type="PROSITE" id="PS00383">
    <property type="entry name" value="TYR_PHOSPHATASE_1"/>
    <property type="match status" value="1"/>
</dbReference>
<evidence type="ECO:0000313" key="2">
    <source>
        <dbReference type="EMBL" id="KRG21328.1"/>
    </source>
</evidence>
<dbReference type="GO" id="GO:0004725">
    <property type="term" value="F:protein tyrosine phosphatase activity"/>
    <property type="evidence" value="ECO:0007669"/>
    <property type="project" value="UniProtKB-EC"/>
</dbReference>
<feature type="domain" description="Tyrosine specific protein phosphatases" evidence="1">
    <location>
        <begin position="191"/>
        <end position="239"/>
    </location>
</feature>
<sequence length="298" mass="34243">MGLLLVSVAHLAQGKSMLVFDEDSSYEIPRNFRTTRDPFLPNQEIQMLPSRLGLYELQAVASAQFSERTLKNALPKLQGNVWIVDLRRESHGFVNGLPISWFAPHNSTNLGLSATEILQKEAKMIGDLKAENPLWVQRITNKKMGVIQETQPVEVVISNLETEETLAHQLKLGYSRFVVQDHFRPDDETVDQFINLVKSLKPNTWLYIHCRAGKGRSTSFMVIYDMLKNAKTVPLDEILLRQKMLGGSNFLHISNKPESLWKREPALERKAFLEDFYRYAADPEGFPKKSWSEWLKQE</sequence>
<keyword evidence="2" id="KW-0378">Hydrolase</keyword>
<evidence type="ECO:0000259" key="1">
    <source>
        <dbReference type="PROSITE" id="PS50056"/>
    </source>
</evidence>
<dbReference type="InterPro" id="IPR000387">
    <property type="entry name" value="Tyr_Pase_dom"/>
</dbReference>
<gene>
    <name evidence="2" type="primary">hopD2</name>
    <name evidence="2" type="ORF">HT99x_01504</name>
</gene>
<dbReference type="SMART" id="SM01301">
    <property type="entry name" value="PTPlike_phytase"/>
    <property type="match status" value="1"/>
</dbReference>
<dbReference type="PATRIC" id="fig|1590043.3.peg.1536"/>
<dbReference type="SUPFAM" id="SSF52799">
    <property type="entry name" value="(Phosphotyrosine protein) phosphatases II"/>
    <property type="match status" value="1"/>
</dbReference>
<proteinExistence type="predicted"/>
<dbReference type="AlphaFoldDB" id="A0A0Q9YL22"/>
<dbReference type="EMBL" id="LKAJ01000005">
    <property type="protein sequence ID" value="KRG21328.1"/>
    <property type="molecule type" value="Genomic_DNA"/>
</dbReference>
<dbReference type="InterPro" id="IPR016130">
    <property type="entry name" value="Tyr_Pase_AS"/>
</dbReference>
<reference evidence="2" key="1">
    <citation type="submission" date="2015-09" db="EMBL/GenBank/DDBJ databases">
        <title>Draft Genome Sequences of Two Novel Amoeba-resistant Intranuclear Bacteria, Candidatus Berkiella cookevillensis and Candidatus Berkiella aquae.</title>
        <authorList>
            <person name="Mehari Y.T."/>
            <person name="Arivett B.A."/>
            <person name="Farone A.L."/>
            <person name="Gunderson J.H."/>
            <person name="Farone M.B."/>
        </authorList>
    </citation>
    <scope>NUCLEOTIDE SEQUENCE [LARGE SCALE GENOMIC DNA]</scope>
    <source>
        <strain evidence="2">HT99</strain>
    </source>
</reference>
<dbReference type="STRING" id="295108.HT99x_01504"/>
<dbReference type="Pfam" id="PF14566">
    <property type="entry name" value="PTPlike_phytase"/>
    <property type="match status" value="1"/>
</dbReference>
<protein>
    <submittedName>
        <fullName evidence="2">Effector protein hopD2</fullName>
        <ecNumber evidence="2">3.1.3.48</ecNumber>
    </submittedName>
</protein>
<dbReference type="PROSITE" id="PS50056">
    <property type="entry name" value="TYR_PHOSPHATASE_2"/>
    <property type="match status" value="1"/>
</dbReference>
<comment type="caution">
    <text evidence="2">The sequence shown here is derived from an EMBL/GenBank/DDBJ whole genome shotgun (WGS) entry which is preliminary data.</text>
</comment>
<dbReference type="Gene3D" id="3.90.190.10">
    <property type="entry name" value="Protein tyrosine phosphatase superfamily"/>
    <property type="match status" value="1"/>
</dbReference>
<name>A0A0Q9YL22_9GAMM</name>
<organism evidence="2">
    <name type="scientific">Candidatus Berkiella aquae</name>
    <dbReference type="NCBI Taxonomy" id="295108"/>
    <lineage>
        <taxon>Bacteria</taxon>
        <taxon>Pseudomonadati</taxon>
        <taxon>Pseudomonadota</taxon>
        <taxon>Gammaproteobacteria</taxon>
        <taxon>Candidatus Berkiellales</taxon>
        <taxon>Candidatus Berkiellaceae</taxon>
        <taxon>Candidatus Berkiella</taxon>
    </lineage>
</organism>
<dbReference type="EC" id="3.1.3.48" evidence="2"/>